<comment type="caution">
    <text evidence="1">The sequence shown here is derived from an EMBL/GenBank/DDBJ whole genome shotgun (WGS) entry which is preliminary data.</text>
</comment>
<accession>A0A3E0KTX7</accession>
<gene>
    <name evidence="1" type="ORF">DWQ54_25370</name>
</gene>
<sequence length="319" mass="36224">MSATPPLFILASPRSFTSLTSAMLGQHPETYGVPEINLFYADTIEDILQRLKDEGQARKTHGLLRTIAQLYAGEQSFPAIKMAHRWLMQRSHKTGGEVYLELCEKVQPLCIVDKSPAYSLFIENLQRIPKTFPDSYYLHLVRHPRGQGESVMKLVPEVRIGKAPKKAIFGAPKTPNPTMLNTLDPSQKTAVIDYQFLWYRMQSRIMEFLESIPSEKQMRLRGEDLLGNPPLYFEKICRWLGLSWNEAAFEAMLHPEDSPFSSPGPLGAQFGNDPNFLKNPVFRPKNITLPKLEGPLPWRSDGKGFSPKVIEMAQFLGYD</sequence>
<protein>
    <submittedName>
        <fullName evidence="1">Sulfotransferase</fullName>
    </submittedName>
</protein>
<dbReference type="AlphaFoldDB" id="A0A3E0KTX7"/>
<dbReference type="Gene3D" id="3.40.50.300">
    <property type="entry name" value="P-loop containing nucleotide triphosphate hydrolases"/>
    <property type="match status" value="1"/>
</dbReference>
<dbReference type="InterPro" id="IPR027417">
    <property type="entry name" value="P-loop_NTPase"/>
</dbReference>
<dbReference type="EMBL" id="QQWC01000010">
    <property type="protein sequence ID" value="REJ38739.1"/>
    <property type="molecule type" value="Genomic_DNA"/>
</dbReference>
<proteinExistence type="predicted"/>
<evidence type="ECO:0000313" key="2">
    <source>
        <dbReference type="Proteomes" id="UP000256873"/>
    </source>
</evidence>
<name>A0A3E0KTX7_9CHRO</name>
<evidence type="ECO:0000313" key="1">
    <source>
        <dbReference type="EMBL" id="REJ38739.1"/>
    </source>
</evidence>
<dbReference type="Pfam" id="PF13469">
    <property type="entry name" value="Sulfotransfer_3"/>
    <property type="match status" value="2"/>
</dbReference>
<dbReference type="GO" id="GO:0016740">
    <property type="term" value="F:transferase activity"/>
    <property type="evidence" value="ECO:0007669"/>
    <property type="project" value="UniProtKB-KW"/>
</dbReference>
<dbReference type="SUPFAM" id="SSF52540">
    <property type="entry name" value="P-loop containing nucleoside triphosphate hydrolases"/>
    <property type="match status" value="1"/>
</dbReference>
<dbReference type="Proteomes" id="UP000256873">
    <property type="component" value="Unassembled WGS sequence"/>
</dbReference>
<keyword evidence="1" id="KW-0808">Transferase</keyword>
<reference evidence="1 2" key="1">
    <citation type="submission" date="2017-10" db="EMBL/GenBank/DDBJ databases">
        <title>A large-scale comparative metagenomic study reveals the eutrophication-driven functional interactions in six Microcystis-epibionts communities.</title>
        <authorList>
            <person name="Li Q."/>
            <person name="Lin F."/>
        </authorList>
    </citation>
    <scope>NUCLEOTIDE SEQUENCE [LARGE SCALE GENOMIC DNA]</scope>
    <source>
        <strain evidence="1">TF09</strain>
    </source>
</reference>
<organism evidence="1 2">
    <name type="scientific">Microcystis flos-aquae TF09</name>
    <dbReference type="NCBI Taxonomy" id="2060473"/>
    <lineage>
        <taxon>Bacteria</taxon>
        <taxon>Bacillati</taxon>
        <taxon>Cyanobacteriota</taxon>
        <taxon>Cyanophyceae</taxon>
        <taxon>Oscillatoriophycideae</taxon>
        <taxon>Chroococcales</taxon>
        <taxon>Microcystaceae</taxon>
        <taxon>Microcystis</taxon>
    </lineage>
</organism>